<dbReference type="NCBIfam" id="TIGR02870">
    <property type="entry name" value="spore_II_D"/>
    <property type="match status" value="1"/>
</dbReference>
<name>A0A0A5G306_9BACI</name>
<dbReference type="GO" id="GO:0030435">
    <property type="term" value="P:sporulation resulting in formation of a cellular spore"/>
    <property type="evidence" value="ECO:0007669"/>
    <property type="project" value="InterPro"/>
</dbReference>
<accession>A0A0A5G306</accession>
<dbReference type="EMBL" id="AVPG01000013">
    <property type="protein sequence ID" value="KGX86434.1"/>
    <property type="molecule type" value="Genomic_DNA"/>
</dbReference>
<keyword evidence="3" id="KW-1185">Reference proteome</keyword>
<dbReference type="InterPro" id="IPR013486">
    <property type="entry name" value="SpoIID/LytB"/>
</dbReference>
<dbReference type="PANTHER" id="PTHR30032:SF4">
    <property type="entry name" value="AMIDASE ENHANCER"/>
    <property type="match status" value="1"/>
</dbReference>
<sequence length="320" mass="36209">MAIILIIPTIIVVPFTGASKDQSEKPNEPKSKQQEINLLEASEVNVSVMRSQKDTVEDVPLEVYVSRVVASEMPADFELEALKAQALAARTYIVQYLSHEDGANVTDTVQHQVYKNDEELRKIWESDYEWKMDKIEQAVKETAGEILTYNNQPITAAFFSTSNGFTENSEDYWPNEIPYLRSVESPWDKQSPKYNHQQVFTTEQLEQALGLQLSENAPLLSNMKKTESNRVSEVTIGNKTFTGREIRESLQLQSTDFSVEQKNDHVIFTTKGYGHGIGMSQYGANGMAQEGKSYEEIVKHYYNGIDIAKVNDHLPKLASK</sequence>
<organism evidence="2 3">
    <name type="scientific">Pontibacillus litoralis JSM 072002</name>
    <dbReference type="NCBI Taxonomy" id="1385512"/>
    <lineage>
        <taxon>Bacteria</taxon>
        <taxon>Bacillati</taxon>
        <taxon>Bacillota</taxon>
        <taxon>Bacilli</taxon>
        <taxon>Bacillales</taxon>
        <taxon>Bacillaceae</taxon>
        <taxon>Pontibacillus</taxon>
    </lineage>
</organism>
<dbReference type="Pfam" id="PF08486">
    <property type="entry name" value="SpoIID"/>
    <property type="match status" value="1"/>
</dbReference>
<evidence type="ECO:0000259" key="1">
    <source>
        <dbReference type="Pfam" id="PF08486"/>
    </source>
</evidence>
<dbReference type="STRING" id="1385512.N784_04585"/>
<feature type="domain" description="Sporulation stage II protein D amidase enhancer LytB N-terminal" evidence="1">
    <location>
        <begin position="52"/>
        <end position="149"/>
    </location>
</feature>
<dbReference type="AlphaFoldDB" id="A0A0A5G306"/>
<dbReference type="InterPro" id="IPR014225">
    <property type="entry name" value="Spore_II_D_firmicutes"/>
</dbReference>
<dbReference type="PANTHER" id="PTHR30032">
    <property type="entry name" value="N-ACETYLMURAMOYL-L-ALANINE AMIDASE-RELATED"/>
    <property type="match status" value="1"/>
</dbReference>
<proteinExistence type="predicted"/>
<dbReference type="Proteomes" id="UP000030401">
    <property type="component" value="Unassembled WGS sequence"/>
</dbReference>
<dbReference type="InterPro" id="IPR051922">
    <property type="entry name" value="Bact_Sporulation_Assoc"/>
</dbReference>
<evidence type="ECO:0000313" key="3">
    <source>
        <dbReference type="Proteomes" id="UP000030401"/>
    </source>
</evidence>
<reference evidence="2 3" key="1">
    <citation type="submission" date="2013-08" db="EMBL/GenBank/DDBJ databases">
        <authorList>
            <person name="Huang J."/>
            <person name="Wang G."/>
        </authorList>
    </citation>
    <scope>NUCLEOTIDE SEQUENCE [LARGE SCALE GENOMIC DNA]</scope>
    <source>
        <strain evidence="2 3">JSM 072002</strain>
    </source>
</reference>
<dbReference type="GO" id="GO:0030288">
    <property type="term" value="C:outer membrane-bounded periplasmic space"/>
    <property type="evidence" value="ECO:0007669"/>
    <property type="project" value="TreeGrafter"/>
</dbReference>
<dbReference type="InterPro" id="IPR013693">
    <property type="entry name" value="SpoIID/LytB_N"/>
</dbReference>
<dbReference type="NCBIfam" id="TIGR02669">
    <property type="entry name" value="SpoIID_LytB"/>
    <property type="match status" value="1"/>
</dbReference>
<evidence type="ECO:0000313" key="2">
    <source>
        <dbReference type="EMBL" id="KGX86434.1"/>
    </source>
</evidence>
<protein>
    <submittedName>
        <fullName evidence="2">Stage II sporulation protein D</fullName>
    </submittedName>
</protein>
<gene>
    <name evidence="2" type="ORF">N784_04585</name>
</gene>
<dbReference type="eggNOG" id="COG2385">
    <property type="taxonomic scope" value="Bacteria"/>
</dbReference>
<comment type="caution">
    <text evidence="2">The sequence shown here is derived from an EMBL/GenBank/DDBJ whole genome shotgun (WGS) entry which is preliminary data.</text>
</comment>